<comment type="caution">
    <text evidence="1">The sequence shown here is derived from an EMBL/GenBank/DDBJ whole genome shotgun (WGS) entry which is preliminary data.</text>
</comment>
<dbReference type="AlphaFoldDB" id="A0A6B3TPR8"/>
<proteinExistence type="predicted"/>
<reference evidence="1" key="1">
    <citation type="submission" date="2020-02" db="EMBL/GenBank/DDBJ databases">
        <title>Bacillus sedimentmangrovi sp. nov., isolated from sediment of the mangrove ecosystem.</title>
        <authorList>
            <person name="Liu G."/>
        </authorList>
    </citation>
    <scope>NUCLEOTIDE SEQUENCE [LARGE SCALE GENOMIC DNA]</scope>
    <source>
        <strain evidence="1">SgZ-7</strain>
    </source>
</reference>
<dbReference type="Proteomes" id="UP000481621">
    <property type="component" value="Unassembled WGS sequence"/>
</dbReference>
<dbReference type="PANTHER" id="PTHR34070:SF1">
    <property type="entry name" value="DNA ALKYLATION REPAIR PROTEIN"/>
    <property type="match status" value="1"/>
</dbReference>
<sequence length="242" mass="28941">MLVWHGTIVLCIQKLEEINVESSILTLRKMFEENRNEQNAIHMENYMKNHFKFFGIKSQKRREIEKHFFRETGILKEPFNQEFVMELWKLDEREFQYAALDYIEKSLKKLIKEDLRFIERLIMSKSWWDTVDVLGPKAVGAIASKYPEVIEETISGWAISDHIWLRRAAILFQLKYKENTNEELLYQYIRQNADSKEFFIQKAIGWALREYSKTNPDSVKKFMAHQKLAPLSFREGSKYLSV</sequence>
<dbReference type="Gene3D" id="1.20.1660.10">
    <property type="entry name" value="Hypothetical protein (EF3068)"/>
    <property type="match status" value="1"/>
</dbReference>
<dbReference type="CDD" id="cd07064">
    <property type="entry name" value="AlkD_like_1"/>
    <property type="match status" value="1"/>
</dbReference>
<name>A0A6B3TPR8_9BACI</name>
<accession>A0A6B3TPR8</accession>
<keyword evidence="2" id="KW-1185">Reference proteome</keyword>
<dbReference type="PANTHER" id="PTHR34070">
    <property type="entry name" value="ARMADILLO-TYPE FOLD"/>
    <property type="match status" value="1"/>
</dbReference>
<evidence type="ECO:0000313" key="2">
    <source>
        <dbReference type="Proteomes" id="UP000481621"/>
    </source>
</evidence>
<dbReference type="SUPFAM" id="SSF48371">
    <property type="entry name" value="ARM repeat"/>
    <property type="match status" value="1"/>
</dbReference>
<dbReference type="Pfam" id="PF08713">
    <property type="entry name" value="DNA_alkylation"/>
    <property type="match status" value="1"/>
</dbReference>
<gene>
    <name evidence="1" type="ORF">G4Z05_05305</name>
</gene>
<protein>
    <submittedName>
        <fullName evidence="1">DNA alkylation repair protein</fullName>
    </submittedName>
</protein>
<evidence type="ECO:0000313" key="1">
    <source>
        <dbReference type="EMBL" id="NEX78310.1"/>
    </source>
</evidence>
<dbReference type="Gene3D" id="1.25.40.290">
    <property type="entry name" value="ARM repeat domains"/>
    <property type="match status" value="1"/>
</dbReference>
<dbReference type="InterPro" id="IPR016024">
    <property type="entry name" value="ARM-type_fold"/>
</dbReference>
<dbReference type="EMBL" id="JAAIUV010000005">
    <property type="protein sequence ID" value="NEX78310.1"/>
    <property type="molecule type" value="Genomic_DNA"/>
</dbReference>
<dbReference type="InterPro" id="IPR014825">
    <property type="entry name" value="DNA_alkylation"/>
</dbReference>
<organism evidence="1 2">
    <name type="scientific">Neobacillus thermocopriae</name>
    <dbReference type="NCBI Taxonomy" id="1215031"/>
    <lineage>
        <taxon>Bacteria</taxon>
        <taxon>Bacillati</taxon>
        <taxon>Bacillota</taxon>
        <taxon>Bacilli</taxon>
        <taxon>Bacillales</taxon>
        <taxon>Bacillaceae</taxon>
        <taxon>Neobacillus</taxon>
    </lineage>
</organism>